<dbReference type="InterPro" id="IPR010930">
    <property type="entry name" value="Flg_bb/hook_C_dom"/>
</dbReference>
<comment type="caution">
    <text evidence="3">The sequence shown here is derived from an EMBL/GenBank/DDBJ whole genome shotgun (WGS) entry which is preliminary data.</text>
</comment>
<sequence length="77" mass="8207">MINPLSTSLSGMMNATKKLDSAAQNIANANSEGSEVSLDQEVLKTMQAQQDFEANAVVLSRTASMQKVLGSIFDETV</sequence>
<evidence type="ECO:0000313" key="3">
    <source>
        <dbReference type="EMBL" id="PZP56168.1"/>
    </source>
</evidence>
<dbReference type="Proteomes" id="UP000249739">
    <property type="component" value="Unassembled WGS sequence"/>
</dbReference>
<dbReference type="EMBL" id="QFOT01000035">
    <property type="protein sequence ID" value="PZP56168.1"/>
    <property type="molecule type" value="Genomic_DNA"/>
</dbReference>
<evidence type="ECO:0000313" key="4">
    <source>
        <dbReference type="Proteomes" id="UP000249739"/>
    </source>
</evidence>
<dbReference type="AlphaFoldDB" id="A0A2W5FMG2"/>
<reference evidence="3 4" key="1">
    <citation type="submission" date="2017-08" db="EMBL/GenBank/DDBJ databases">
        <title>Infants hospitalized years apart are colonized by the same room-sourced microbial strains.</title>
        <authorList>
            <person name="Brooks B."/>
            <person name="Olm M.R."/>
            <person name="Firek B.A."/>
            <person name="Baker R."/>
            <person name="Thomas B.C."/>
            <person name="Morowitz M.J."/>
            <person name="Banfield J.F."/>
        </authorList>
    </citation>
    <scope>NUCLEOTIDE SEQUENCE [LARGE SCALE GENOMIC DNA]</scope>
    <source>
        <strain evidence="3">S2_006_000_R2_64</strain>
    </source>
</reference>
<comment type="similarity">
    <text evidence="1">Belongs to the flagella basal body rod proteins family.</text>
</comment>
<proteinExistence type="inferred from homology"/>
<accession>A0A2W5FMG2</accession>
<name>A0A2W5FMG2_9BACT</name>
<feature type="domain" description="Flagellar basal-body/hook protein C-terminal" evidence="2">
    <location>
        <begin position="31"/>
        <end position="68"/>
    </location>
</feature>
<evidence type="ECO:0000259" key="2">
    <source>
        <dbReference type="Pfam" id="PF06429"/>
    </source>
</evidence>
<dbReference type="Pfam" id="PF06429">
    <property type="entry name" value="Flg_bbr_C"/>
    <property type="match status" value="1"/>
</dbReference>
<organism evidence="3 4">
    <name type="scientific">Micavibrio aeruginosavorus</name>
    <dbReference type="NCBI Taxonomy" id="349221"/>
    <lineage>
        <taxon>Bacteria</taxon>
        <taxon>Pseudomonadati</taxon>
        <taxon>Bdellovibrionota</taxon>
        <taxon>Bdellovibrionia</taxon>
        <taxon>Bdellovibrionales</taxon>
        <taxon>Pseudobdellovibrionaceae</taxon>
        <taxon>Micavibrio</taxon>
    </lineage>
</organism>
<protein>
    <recommendedName>
        <fullName evidence="2">Flagellar basal-body/hook protein C-terminal domain-containing protein</fullName>
    </recommendedName>
</protein>
<gene>
    <name evidence="3" type="ORF">DI586_04595</name>
</gene>
<evidence type="ECO:0000256" key="1">
    <source>
        <dbReference type="ARBA" id="ARBA00009677"/>
    </source>
</evidence>